<feature type="compositionally biased region" description="Polar residues" evidence="12">
    <location>
        <begin position="394"/>
        <end position="405"/>
    </location>
</feature>
<dbReference type="CDD" id="cd15571">
    <property type="entry name" value="ePHD"/>
    <property type="match status" value="1"/>
</dbReference>
<dbReference type="Proteomes" id="UP000054636">
    <property type="component" value="Unassembled WGS sequence"/>
</dbReference>
<feature type="domain" description="PHD-type" evidence="13">
    <location>
        <begin position="26"/>
        <end position="181"/>
    </location>
</feature>
<dbReference type="GO" id="GO:0006570">
    <property type="term" value="P:tyrosine metabolic process"/>
    <property type="evidence" value="ECO:0007669"/>
    <property type="project" value="InterPro"/>
</dbReference>
<comment type="pathway">
    <text evidence="2">Amino-acid degradation; L-phenylalanine degradation; acetoacetate and fumarate from L-phenylalanine: step 4/6.</text>
</comment>
<dbReference type="InterPro" id="IPR013083">
    <property type="entry name" value="Znf_RING/FYVE/PHD"/>
</dbReference>
<dbReference type="InterPro" id="IPR001965">
    <property type="entry name" value="Znf_PHD"/>
</dbReference>
<evidence type="ECO:0000256" key="8">
    <source>
        <dbReference type="ARBA" id="ARBA00022964"/>
    </source>
</evidence>
<evidence type="ECO:0000259" key="13">
    <source>
        <dbReference type="PROSITE" id="PS51805"/>
    </source>
</evidence>
<feature type="compositionally biased region" description="Low complexity" evidence="12">
    <location>
        <begin position="619"/>
        <end position="629"/>
    </location>
</feature>
<accession>A0A0W8DCU8</accession>
<evidence type="ECO:0000256" key="3">
    <source>
        <dbReference type="ARBA" id="ARBA00007757"/>
    </source>
</evidence>
<evidence type="ECO:0000256" key="2">
    <source>
        <dbReference type="ARBA" id="ARBA00004704"/>
    </source>
</evidence>
<evidence type="ECO:0000256" key="4">
    <source>
        <dbReference type="ARBA" id="ARBA00013127"/>
    </source>
</evidence>
<evidence type="ECO:0000256" key="5">
    <source>
        <dbReference type="ARBA" id="ARBA00022723"/>
    </source>
</evidence>
<feature type="binding site" evidence="11">
    <location>
        <position position="1018"/>
    </location>
    <ligand>
        <name>Fe cation</name>
        <dbReference type="ChEBI" id="CHEBI:24875"/>
    </ligand>
</feature>
<feature type="region of interest" description="Disordered" evidence="12">
    <location>
        <begin position="599"/>
        <end position="697"/>
    </location>
</feature>
<comment type="similarity">
    <text evidence="3">Belongs to the homogentisate dioxygenase family.</text>
</comment>
<dbReference type="PROSITE" id="PS51805">
    <property type="entry name" value="EPHD"/>
    <property type="match status" value="1"/>
</dbReference>
<feature type="compositionally biased region" description="Acidic residues" evidence="12">
    <location>
        <begin position="683"/>
        <end position="696"/>
    </location>
</feature>
<feature type="binding site" evidence="11">
    <location>
        <position position="1018"/>
    </location>
    <ligand>
        <name>homogentisate</name>
        <dbReference type="ChEBI" id="CHEBI:16169"/>
    </ligand>
</feature>
<dbReference type="CDD" id="cd07000">
    <property type="entry name" value="cupin_HGO_N"/>
    <property type="match status" value="1"/>
</dbReference>
<dbReference type="GO" id="GO:0004411">
    <property type="term" value="F:homogentisate 1,2-dioxygenase activity"/>
    <property type="evidence" value="ECO:0007669"/>
    <property type="project" value="UniProtKB-EC"/>
</dbReference>
<evidence type="ECO:0000256" key="6">
    <source>
        <dbReference type="ARBA" id="ARBA00022771"/>
    </source>
</evidence>
<dbReference type="InterPro" id="IPR005708">
    <property type="entry name" value="Homogentis_dOase"/>
</dbReference>
<dbReference type="Gene3D" id="3.30.40.10">
    <property type="entry name" value="Zinc/RING finger domain, C3HC4 (zinc finger)"/>
    <property type="match status" value="2"/>
</dbReference>
<reference evidence="14 15" key="1">
    <citation type="submission" date="2015-11" db="EMBL/GenBank/DDBJ databases">
        <title>Genomes and virulence difference between two physiological races of Phytophthora nicotianae.</title>
        <authorList>
            <person name="Liu H."/>
            <person name="Ma X."/>
            <person name="Yu H."/>
            <person name="Fang D."/>
            <person name="Li Y."/>
            <person name="Wang X."/>
            <person name="Wang W."/>
            <person name="Dong Y."/>
            <person name="Xiao B."/>
        </authorList>
    </citation>
    <scope>NUCLEOTIDE SEQUENCE [LARGE SCALE GENOMIC DNA]</scope>
    <source>
        <strain evidence="15">race 1</strain>
    </source>
</reference>
<evidence type="ECO:0000313" key="15">
    <source>
        <dbReference type="Proteomes" id="UP000054636"/>
    </source>
</evidence>
<dbReference type="PANTHER" id="PTHR11056:SF0">
    <property type="entry name" value="HOMOGENTISATE 1,2-DIOXYGENASE"/>
    <property type="match status" value="1"/>
</dbReference>
<comment type="cofactor">
    <cofactor evidence="1 11">
        <name>Fe cation</name>
        <dbReference type="ChEBI" id="CHEBI:24875"/>
    </cofactor>
</comment>
<name>A0A0W8DCU8_PHYNI</name>
<dbReference type="InterPro" id="IPR034732">
    <property type="entry name" value="EPHD"/>
</dbReference>
<dbReference type="GO" id="GO:0006559">
    <property type="term" value="P:L-phenylalanine catabolic process"/>
    <property type="evidence" value="ECO:0007669"/>
    <property type="project" value="UniProtKB-UniPathway"/>
</dbReference>
<keyword evidence="5 11" id="KW-0479">Metal-binding</keyword>
<evidence type="ECO:0000256" key="1">
    <source>
        <dbReference type="ARBA" id="ARBA00001962"/>
    </source>
</evidence>
<dbReference type="Pfam" id="PF13771">
    <property type="entry name" value="zf-HC5HC2H"/>
    <property type="match status" value="1"/>
</dbReference>
<feature type="binding site" evidence="11">
    <location>
        <position position="994"/>
    </location>
    <ligand>
        <name>homogentisate</name>
        <dbReference type="ChEBI" id="CHEBI:16169"/>
    </ligand>
</feature>
<evidence type="ECO:0000313" key="14">
    <source>
        <dbReference type="EMBL" id="KUF94132.1"/>
    </source>
</evidence>
<organism evidence="14 15">
    <name type="scientific">Phytophthora nicotianae</name>
    <name type="common">Potato buckeye rot agent</name>
    <name type="synonym">Phytophthora parasitica</name>
    <dbReference type="NCBI Taxonomy" id="4792"/>
    <lineage>
        <taxon>Eukaryota</taxon>
        <taxon>Sar</taxon>
        <taxon>Stramenopiles</taxon>
        <taxon>Oomycota</taxon>
        <taxon>Peronosporomycetes</taxon>
        <taxon>Peronosporales</taxon>
        <taxon>Peronosporaceae</taxon>
        <taxon>Phytophthora</taxon>
    </lineage>
</organism>
<dbReference type="SUPFAM" id="SSF51182">
    <property type="entry name" value="RmlC-like cupins"/>
    <property type="match status" value="1"/>
</dbReference>
<comment type="caution">
    <text evidence="14">The sequence shown here is derived from an EMBL/GenBank/DDBJ whole genome shotgun (WGS) entry which is preliminary data.</text>
</comment>
<dbReference type="InterPro" id="IPR011051">
    <property type="entry name" value="RmlC_Cupin_sf"/>
</dbReference>
<evidence type="ECO:0000256" key="11">
    <source>
        <dbReference type="PIRSR" id="PIRSR605708-2"/>
    </source>
</evidence>
<dbReference type="InterPro" id="IPR046452">
    <property type="entry name" value="HgmA_N"/>
</dbReference>
<keyword evidence="6" id="KW-0863">Zinc-finger</keyword>
<keyword evidence="10 11" id="KW-0408">Iron</keyword>
<dbReference type="SMART" id="SM00249">
    <property type="entry name" value="PHD"/>
    <property type="match status" value="3"/>
</dbReference>
<dbReference type="InterPro" id="IPR014710">
    <property type="entry name" value="RmlC-like_jellyroll"/>
</dbReference>
<keyword evidence="7" id="KW-0862">Zinc</keyword>
<evidence type="ECO:0000256" key="10">
    <source>
        <dbReference type="ARBA" id="ARBA00023004"/>
    </source>
</evidence>
<proteinExistence type="inferred from homology"/>
<dbReference type="AlphaFoldDB" id="A0A0W8DCU8"/>
<dbReference type="Gene3D" id="2.60.120.10">
    <property type="entry name" value="Jelly Rolls"/>
    <property type="match status" value="1"/>
</dbReference>
<dbReference type="UniPathway" id="UPA00139">
    <property type="reaction ID" value="UER00339"/>
</dbReference>
<protein>
    <recommendedName>
        <fullName evidence="4">homogentisate 1,2-dioxygenase</fullName>
        <ecNumber evidence="4">1.13.11.5</ecNumber>
    </recommendedName>
</protein>
<gene>
    <name evidence="14" type="ORF">AM588_10008904</name>
</gene>
<dbReference type="EMBL" id="LNFP01000322">
    <property type="protein sequence ID" value="KUF94132.1"/>
    <property type="molecule type" value="Genomic_DNA"/>
</dbReference>
<dbReference type="GO" id="GO:0005737">
    <property type="term" value="C:cytoplasm"/>
    <property type="evidence" value="ECO:0007669"/>
    <property type="project" value="TreeGrafter"/>
</dbReference>
<dbReference type="GO" id="GO:0008270">
    <property type="term" value="F:zinc ion binding"/>
    <property type="evidence" value="ECO:0007669"/>
    <property type="project" value="UniProtKB-KW"/>
</dbReference>
<sequence length="1084" mass="122090">MAKVPSNEFICDRCRATREGLDPARDVFCQLCSLSDGAFKRTVDGKWVHVVCALWCPKVWIGNLFELSEISLVGTTNQVRFLNSVAEIDARIDQASNVQHSTPKSSDPEVPAIELGSLCVHCRVACGRTIQCCHSECSTSFHPLCGWFEGLPMTISLGDERYMYAGGGAGLKFQMFCSRHLPKHYPASEQHAQRRRRARFRIDSYFVMRSKDNYSSGAKKQTDDASSLLSGSIVQAVLSAENKLSVTDMDPTATDWTDMTVCSACFEYCAPLVGELTDVNMLHRRQFMIRCQYCNVYIHPECCISDIGSSATIFRSNWICERCTQTGGNGTPVCVVCAKATDYLMPCIDPPVLVNQSNGKTLPDSKTASTAIRPAPGGGQQLWLLAHQSMQRQMQGQPNSGNKIPSQLKGPDSNGVASHPSLNKWIHVYCSKWQKAKTVKRQHMLCAYTPTLKNEGMATRCELCDKKEGLLANCAQCHRRFHPICAAQKKLYCARSNRTDWKFYCEAHPPPDAAFDVNRQSWITQEILGQLQDLRRSLERGRMLLEMSRQRDRQHKRLLNLCKLPLVELSIDVILKKRPTPHMKEVYYELTGEALTDVPHRAKVAPTPPRNSRNRVRNSPRAASGGRSTRAAKRSAPQAPVTPVTPERSPKRRRTRADSVGSSNGDHTPRRSSRRKSLRFNQEDSENEEENQDEVETQTKVWENLAVPKEVDDFDFVVAEHFPELVCAYGLYAEQLSGTAFTLPRHKNQRSWLYRILPPVVHEKYQEVDHPFVKADFAKEKLTPQQMRWKPMPFPADSEKLDFIEGLRTIGGAGDPTMKAGMAIHMYAANVSMNDKCFYNSDGDFLIVPQTGDLKITTEFGRLKVSPHEICVIQRGIRFSVELDGPSRGYILEVYNRHFVLPDLGPIGANGLANPRDFEHPSAAYEDRDCEYLVVNKDPSIYCVLTCQTEEPGNAVADFVIFPPRWMVQEHTFRPPYFHRNCMSEYMGMIYGTYDAKKGGEDGFAPGGASLHSVDTPHGPDAATFLAASNAELKPHKFDGGLAFMFESTYLVKLTDYALHCDHNDQNYWKCWQQMPKLFNPKQA</sequence>
<keyword evidence="9" id="KW-0560">Oxidoreductase</keyword>
<feature type="binding site" evidence="11">
    <location>
        <position position="985"/>
    </location>
    <ligand>
        <name>Fe cation</name>
        <dbReference type="ChEBI" id="CHEBI:24875"/>
    </ligand>
</feature>
<dbReference type="PANTHER" id="PTHR11056">
    <property type="entry name" value="HOMOGENTISATE 1,2-DIOXYGENASE"/>
    <property type="match status" value="1"/>
</dbReference>
<feature type="region of interest" description="Disordered" evidence="12">
    <location>
        <begin position="394"/>
        <end position="416"/>
    </location>
</feature>
<keyword evidence="8" id="KW-0223">Dioxygenase</keyword>
<evidence type="ECO:0000256" key="9">
    <source>
        <dbReference type="ARBA" id="ARBA00023002"/>
    </source>
</evidence>
<evidence type="ECO:0000256" key="12">
    <source>
        <dbReference type="SAM" id="MobiDB-lite"/>
    </source>
</evidence>
<dbReference type="Pfam" id="PF13832">
    <property type="entry name" value="zf-HC5HC2H_2"/>
    <property type="match status" value="2"/>
</dbReference>
<feature type="binding site" evidence="11">
    <location>
        <position position="979"/>
    </location>
    <ligand>
        <name>Fe cation</name>
        <dbReference type="ChEBI" id="CHEBI:24875"/>
    </ligand>
</feature>
<evidence type="ECO:0000256" key="7">
    <source>
        <dbReference type="ARBA" id="ARBA00022833"/>
    </source>
</evidence>
<dbReference type="EC" id="1.13.11.5" evidence="4"/>
<dbReference type="Pfam" id="PF20510">
    <property type="entry name" value="HgmA_N"/>
    <property type="match status" value="1"/>
</dbReference>